<dbReference type="Proteomes" id="UP000005876">
    <property type="component" value="Chromosome"/>
</dbReference>
<dbReference type="InterPro" id="IPR057336">
    <property type="entry name" value="GerAC_N"/>
</dbReference>
<dbReference type="NCBIfam" id="TIGR02887">
    <property type="entry name" value="spore_ger_x_C"/>
    <property type="match status" value="1"/>
</dbReference>
<dbReference type="PROSITE" id="PS51257">
    <property type="entry name" value="PROKAR_LIPOPROTEIN"/>
    <property type="match status" value="1"/>
</dbReference>
<organism evidence="11 12">
    <name type="scientific">Paenibacillus terrae (strain HPL-003)</name>
    <dbReference type="NCBI Taxonomy" id="985665"/>
    <lineage>
        <taxon>Bacteria</taxon>
        <taxon>Bacillati</taxon>
        <taxon>Bacillota</taxon>
        <taxon>Bacilli</taxon>
        <taxon>Bacillales</taxon>
        <taxon>Paenibacillaceae</taxon>
        <taxon>Paenibacillus</taxon>
    </lineage>
</organism>
<proteinExistence type="inferred from homology"/>
<evidence type="ECO:0000256" key="6">
    <source>
        <dbReference type="ARBA" id="ARBA00023139"/>
    </source>
</evidence>
<reference evidence="12" key="1">
    <citation type="submission" date="2011-11" db="EMBL/GenBank/DDBJ databases">
        <title>Complete sequence of Paenibacillus terrae HPL-003.</title>
        <authorList>
            <person name="Shin S.H."/>
            <person name="Kim S."/>
            <person name="Kim J.Y."/>
        </authorList>
    </citation>
    <scope>NUCLEOTIDE SEQUENCE [LARGE SCALE GENOMIC DNA]</scope>
    <source>
        <strain evidence="12">HPL-003</strain>
    </source>
</reference>
<evidence type="ECO:0000256" key="1">
    <source>
        <dbReference type="ARBA" id="ARBA00004635"/>
    </source>
</evidence>
<dbReference type="PANTHER" id="PTHR35789">
    <property type="entry name" value="SPORE GERMINATION PROTEIN B3"/>
    <property type="match status" value="1"/>
</dbReference>
<dbReference type="AlphaFoldDB" id="G7W071"/>
<dbReference type="STRING" id="985665.HPL003_11660"/>
<dbReference type="RefSeq" id="WP_014279820.1">
    <property type="nucleotide sequence ID" value="NC_016641.1"/>
</dbReference>
<feature type="chain" id="PRO_5039404163" evidence="8">
    <location>
        <begin position="22"/>
        <end position="403"/>
    </location>
</feature>
<evidence type="ECO:0000256" key="4">
    <source>
        <dbReference type="ARBA" id="ARBA00022729"/>
    </source>
</evidence>
<gene>
    <name evidence="11" type="ordered locus">HPL003_11660</name>
</gene>
<feature type="signal peptide" evidence="8">
    <location>
        <begin position="1"/>
        <end position="21"/>
    </location>
</feature>
<dbReference type="InterPro" id="IPR008844">
    <property type="entry name" value="Spore_GerAC-like"/>
</dbReference>
<sequence>MKSVTCTILIFSLLASLLTGCWDRTELNEIGITVGLGVDKDGDQIRVSAQVVVPSEVASKSRPSKGAPAVTTFEATAPTLYEAIQKITEISPRLIYLSHIRMLIFGEEFARQGIADIVESLMREPFARTDFYICVAKGTSASNMLQVATTLEKIPANKMFSSMEVLSKTWAPVSKVTIDQLMDVLVSSEIHATLPALEAKGDLPKGIVEGTDNVKTIEPTTVLAITSLAVFKKDRLIGWLDEIDSKGYNYIRDHVDTTTGHVDCPEGGKIALLALRSQTKTKVFIHNGEPVIQISVENKSTIRENNCKKMELKSVEDVHEIERESNAKIIEVMKHSVETVRRKFKVDIFGFGQLIHQTNPKAWKELKKDWDHNFMSLQIEYKANTEIKKNGAIMNSYQKKMKE</sequence>
<evidence type="ECO:0000259" key="10">
    <source>
        <dbReference type="Pfam" id="PF25198"/>
    </source>
</evidence>
<dbReference type="eggNOG" id="ENOG502Z9N7">
    <property type="taxonomic scope" value="Bacteria"/>
</dbReference>
<comment type="similarity">
    <text evidence="2">Belongs to the GerABKC lipoprotein family.</text>
</comment>
<dbReference type="KEGG" id="pta:HPL003_11660"/>
<keyword evidence="5" id="KW-0472">Membrane</keyword>
<keyword evidence="3" id="KW-0309">Germination</keyword>
<evidence type="ECO:0000256" key="5">
    <source>
        <dbReference type="ARBA" id="ARBA00023136"/>
    </source>
</evidence>
<dbReference type="HOGENOM" id="CLU_051140_0_0_9"/>
<feature type="domain" description="Spore germination GerAC-like C-terminal" evidence="9">
    <location>
        <begin position="228"/>
        <end position="391"/>
    </location>
</feature>
<dbReference type="InterPro" id="IPR046953">
    <property type="entry name" value="Spore_GerAC-like_C"/>
</dbReference>
<keyword evidence="6" id="KW-0564">Palmitate</keyword>
<evidence type="ECO:0000313" key="12">
    <source>
        <dbReference type="Proteomes" id="UP000005876"/>
    </source>
</evidence>
<evidence type="ECO:0000313" key="11">
    <source>
        <dbReference type="EMBL" id="AET59089.1"/>
    </source>
</evidence>
<dbReference type="PANTHER" id="PTHR35789:SF1">
    <property type="entry name" value="SPORE GERMINATION PROTEIN B3"/>
    <property type="match status" value="1"/>
</dbReference>
<evidence type="ECO:0000259" key="9">
    <source>
        <dbReference type="Pfam" id="PF05504"/>
    </source>
</evidence>
<protein>
    <submittedName>
        <fullName evidence="11">Germination protein, ger(X)c family</fullName>
    </submittedName>
</protein>
<dbReference type="EMBL" id="CP003107">
    <property type="protein sequence ID" value="AET59089.1"/>
    <property type="molecule type" value="Genomic_DNA"/>
</dbReference>
<evidence type="ECO:0000256" key="7">
    <source>
        <dbReference type="ARBA" id="ARBA00023288"/>
    </source>
</evidence>
<evidence type="ECO:0000256" key="3">
    <source>
        <dbReference type="ARBA" id="ARBA00022544"/>
    </source>
</evidence>
<dbReference type="Gene3D" id="6.20.190.10">
    <property type="entry name" value="Nutrient germinant receptor protein C, domain 1"/>
    <property type="match status" value="1"/>
</dbReference>
<dbReference type="GO" id="GO:0009847">
    <property type="term" value="P:spore germination"/>
    <property type="evidence" value="ECO:0007669"/>
    <property type="project" value="InterPro"/>
</dbReference>
<feature type="domain" description="Spore germination protein N-terminal" evidence="10">
    <location>
        <begin position="23"/>
        <end position="198"/>
    </location>
</feature>
<name>G7W071_PAETH</name>
<dbReference type="Gene3D" id="3.30.300.210">
    <property type="entry name" value="Nutrient germinant receptor protein C, domain 3"/>
    <property type="match status" value="1"/>
</dbReference>
<evidence type="ECO:0000256" key="2">
    <source>
        <dbReference type="ARBA" id="ARBA00007886"/>
    </source>
</evidence>
<evidence type="ECO:0000256" key="8">
    <source>
        <dbReference type="SAM" id="SignalP"/>
    </source>
</evidence>
<dbReference type="Pfam" id="PF05504">
    <property type="entry name" value="Spore_GerAC"/>
    <property type="match status" value="1"/>
</dbReference>
<dbReference type="OrthoDB" id="9816067at2"/>
<dbReference type="Pfam" id="PF25198">
    <property type="entry name" value="Spore_GerAC_N"/>
    <property type="match status" value="1"/>
</dbReference>
<dbReference type="InterPro" id="IPR038501">
    <property type="entry name" value="Spore_GerAC_C_sf"/>
</dbReference>
<keyword evidence="7" id="KW-0449">Lipoprotein</keyword>
<reference key="2">
    <citation type="submission" date="2011-11" db="EMBL/GenBank/DDBJ databases">
        <authorList>
            <person name="Shin S.H."/>
            <person name="Kim S."/>
            <person name="Kim J.Y."/>
        </authorList>
    </citation>
    <scope>NUCLEOTIDE SEQUENCE</scope>
    <source>
        <strain>HPL-003</strain>
    </source>
</reference>
<accession>G7W071</accession>
<keyword evidence="4 8" id="KW-0732">Signal</keyword>
<comment type="subcellular location">
    <subcellularLocation>
        <location evidence="1">Membrane</location>
        <topology evidence="1">Lipid-anchor</topology>
    </subcellularLocation>
</comment>
<dbReference type="GO" id="GO:0016020">
    <property type="term" value="C:membrane"/>
    <property type="evidence" value="ECO:0007669"/>
    <property type="project" value="UniProtKB-SubCell"/>
</dbReference>
<reference evidence="11 12" key="3">
    <citation type="journal article" date="2012" name="J. Bacteriol.">
        <title>Genome Sequence of Paenibacillus terrae HPL-003, a Xylanase-Producing Bacterium Isolated from Soil Found in Forest Residue.</title>
        <authorList>
            <person name="Shin S.H."/>
            <person name="Kim S."/>
            <person name="Kim J.Y."/>
            <person name="Song H.Y."/>
            <person name="Cho S.J."/>
            <person name="Kim D.R."/>
            <person name="Lee K.I."/>
            <person name="Lim H.K."/>
            <person name="Park N.J."/>
            <person name="Hwang I.T."/>
            <person name="Yang K.S."/>
        </authorList>
    </citation>
    <scope>NUCLEOTIDE SEQUENCE [LARGE SCALE GENOMIC DNA]</scope>
    <source>
        <strain evidence="11 12">HPL-003</strain>
    </source>
</reference>